<evidence type="ECO:0000313" key="3">
    <source>
        <dbReference type="Proteomes" id="UP000306038"/>
    </source>
</evidence>
<dbReference type="InterPro" id="IPR025668">
    <property type="entry name" value="Tnp_DDE_dom"/>
</dbReference>
<feature type="domain" description="Transposase DDE" evidence="1">
    <location>
        <begin position="2"/>
        <end position="41"/>
    </location>
</feature>
<dbReference type="Proteomes" id="UP000306038">
    <property type="component" value="Unassembled WGS sequence"/>
</dbReference>
<evidence type="ECO:0000259" key="1">
    <source>
        <dbReference type="Pfam" id="PF13751"/>
    </source>
</evidence>
<organism evidence="2 3">
    <name type="scientific">Chryseobacterium candidae</name>
    <dbReference type="NCBI Taxonomy" id="1978493"/>
    <lineage>
        <taxon>Bacteria</taxon>
        <taxon>Pseudomonadati</taxon>
        <taxon>Bacteroidota</taxon>
        <taxon>Flavobacteriia</taxon>
        <taxon>Flavobacteriales</taxon>
        <taxon>Weeksellaceae</taxon>
        <taxon>Chryseobacterium group</taxon>
        <taxon>Chryseobacterium</taxon>
    </lineage>
</organism>
<reference evidence="2 3" key="1">
    <citation type="submission" date="2019-01" db="EMBL/GenBank/DDBJ databases">
        <authorList>
            <person name="B I."/>
            <person name="Ch S."/>
            <person name="Ch V.R."/>
        </authorList>
    </citation>
    <scope>NUCLEOTIDE SEQUENCE [LARGE SCALE GENOMIC DNA]</scope>
    <source>
        <strain evidence="2 3">JC507</strain>
    </source>
</reference>
<accession>A0ABY2R936</accession>
<name>A0ABY2R936_9FLAO</name>
<sequence>MKLRTQQCHDVEPIFAELKHNKNFKRFMFRGKNKVEVEIAYLILFTI</sequence>
<protein>
    <recommendedName>
        <fullName evidence="1">Transposase DDE domain-containing protein</fullName>
    </recommendedName>
</protein>
<dbReference type="Pfam" id="PF13751">
    <property type="entry name" value="DDE_Tnp_1_6"/>
    <property type="match status" value="1"/>
</dbReference>
<gene>
    <name evidence="2" type="ORF">EK417_07485</name>
</gene>
<evidence type="ECO:0000313" key="2">
    <source>
        <dbReference type="EMBL" id="THV61975.1"/>
    </source>
</evidence>
<keyword evidence="3" id="KW-1185">Reference proteome</keyword>
<dbReference type="EMBL" id="SDLV01000014">
    <property type="protein sequence ID" value="THV61975.1"/>
    <property type="molecule type" value="Genomic_DNA"/>
</dbReference>
<proteinExistence type="predicted"/>
<comment type="caution">
    <text evidence="2">The sequence shown here is derived from an EMBL/GenBank/DDBJ whole genome shotgun (WGS) entry which is preliminary data.</text>
</comment>